<dbReference type="EMBL" id="JABWUV010000005">
    <property type="protein sequence ID" value="KAF6355381.1"/>
    <property type="molecule type" value="Genomic_DNA"/>
</dbReference>
<evidence type="ECO:0000313" key="2">
    <source>
        <dbReference type="Proteomes" id="UP000527355"/>
    </source>
</evidence>
<protein>
    <submittedName>
        <fullName evidence="1">Uncharacterized protein</fullName>
    </submittedName>
</protein>
<comment type="caution">
    <text evidence="1">The sequence shown here is derived from an EMBL/GenBank/DDBJ whole genome shotgun (WGS) entry which is preliminary data.</text>
</comment>
<sequence>MFLSLSPSPFLSEINKDIFFKKSTSCGIELTTMTSTHLALAVDLDWAPLLCSVHCSFSTCQPRPGHMVTGNIASKILKKFKIPTSGIYPKKPKTLTSKNTCSPMFLATLFTTAKIWKQPTYPSVDEWIKKLWYIYTMEYNAAVKKKDLLPFEATWRGVESIMLS</sequence>
<accession>A0A7J7Y0B4</accession>
<gene>
    <name evidence="1" type="ORF">mMyoMyo1_011538</name>
</gene>
<keyword evidence="2" id="KW-1185">Reference proteome</keyword>
<organism evidence="1 2">
    <name type="scientific">Myotis myotis</name>
    <name type="common">Greater mouse-eared bat</name>
    <name type="synonym">Vespertilio myotis</name>
    <dbReference type="NCBI Taxonomy" id="51298"/>
    <lineage>
        <taxon>Eukaryota</taxon>
        <taxon>Metazoa</taxon>
        <taxon>Chordata</taxon>
        <taxon>Craniata</taxon>
        <taxon>Vertebrata</taxon>
        <taxon>Euteleostomi</taxon>
        <taxon>Mammalia</taxon>
        <taxon>Eutheria</taxon>
        <taxon>Laurasiatheria</taxon>
        <taxon>Chiroptera</taxon>
        <taxon>Yangochiroptera</taxon>
        <taxon>Vespertilionidae</taxon>
        <taxon>Myotis</taxon>
    </lineage>
</organism>
<dbReference type="AlphaFoldDB" id="A0A7J7Y0B4"/>
<reference evidence="1 2" key="1">
    <citation type="journal article" date="2020" name="Nature">
        <title>Six reference-quality genomes reveal evolution of bat adaptations.</title>
        <authorList>
            <person name="Jebb D."/>
            <person name="Huang Z."/>
            <person name="Pippel M."/>
            <person name="Hughes G.M."/>
            <person name="Lavrichenko K."/>
            <person name="Devanna P."/>
            <person name="Winkler S."/>
            <person name="Jermiin L.S."/>
            <person name="Skirmuntt E.C."/>
            <person name="Katzourakis A."/>
            <person name="Burkitt-Gray L."/>
            <person name="Ray D.A."/>
            <person name="Sullivan K.A.M."/>
            <person name="Roscito J.G."/>
            <person name="Kirilenko B.M."/>
            <person name="Davalos L.M."/>
            <person name="Corthals A.P."/>
            <person name="Power M.L."/>
            <person name="Jones G."/>
            <person name="Ransome R.D."/>
            <person name="Dechmann D.K.N."/>
            <person name="Locatelli A.G."/>
            <person name="Puechmaille S.J."/>
            <person name="Fedrigo O."/>
            <person name="Jarvis E.D."/>
            <person name="Hiller M."/>
            <person name="Vernes S.C."/>
            <person name="Myers E.W."/>
            <person name="Teeling E.C."/>
        </authorList>
    </citation>
    <scope>NUCLEOTIDE SEQUENCE [LARGE SCALE GENOMIC DNA]</scope>
    <source>
        <strain evidence="1">MMyoMyo1</strain>
        <tissue evidence="1">Flight muscle</tissue>
    </source>
</reference>
<evidence type="ECO:0000313" key="1">
    <source>
        <dbReference type="EMBL" id="KAF6355381.1"/>
    </source>
</evidence>
<dbReference type="Proteomes" id="UP000527355">
    <property type="component" value="Unassembled WGS sequence"/>
</dbReference>
<proteinExistence type="predicted"/>
<name>A0A7J7Y0B4_MYOMY</name>